<dbReference type="Pfam" id="PF08242">
    <property type="entry name" value="Methyltransf_12"/>
    <property type="match status" value="1"/>
</dbReference>
<gene>
    <name evidence="2" type="ORF">ACFPCY_22815</name>
</gene>
<feature type="domain" description="Methyltransferase type 12" evidence="1">
    <location>
        <begin position="67"/>
        <end position="159"/>
    </location>
</feature>
<dbReference type="GO" id="GO:0061542">
    <property type="term" value="F:3-demethylubiquinol 3-O-methyltransferase activity"/>
    <property type="evidence" value="ECO:0007669"/>
    <property type="project" value="UniProtKB-EC"/>
</dbReference>
<reference evidence="3" key="1">
    <citation type="journal article" date="2019" name="Int. J. Syst. Evol. Microbiol.">
        <title>The Global Catalogue of Microorganisms (GCM) 10K type strain sequencing project: providing services to taxonomists for standard genome sequencing and annotation.</title>
        <authorList>
            <consortium name="The Broad Institute Genomics Platform"/>
            <consortium name="The Broad Institute Genome Sequencing Center for Infectious Disease"/>
            <person name="Wu L."/>
            <person name="Ma J."/>
        </authorList>
    </citation>
    <scope>NUCLEOTIDE SEQUENCE [LARGE SCALE GENOMIC DNA]</scope>
    <source>
        <strain evidence="3">KLKA75</strain>
    </source>
</reference>
<dbReference type="RefSeq" id="WP_378258245.1">
    <property type="nucleotide sequence ID" value="NZ_JBHSIT010000006.1"/>
</dbReference>
<dbReference type="PANTHER" id="PTHR43861">
    <property type="entry name" value="TRANS-ACONITATE 2-METHYLTRANSFERASE-RELATED"/>
    <property type="match status" value="1"/>
</dbReference>
<evidence type="ECO:0000313" key="3">
    <source>
        <dbReference type="Proteomes" id="UP001595872"/>
    </source>
</evidence>
<comment type="caution">
    <text evidence="2">The sequence shown here is derived from an EMBL/GenBank/DDBJ whole genome shotgun (WGS) entry which is preliminary data.</text>
</comment>
<evidence type="ECO:0000313" key="2">
    <source>
        <dbReference type="EMBL" id="MFC4910165.1"/>
    </source>
</evidence>
<dbReference type="SUPFAM" id="SSF53335">
    <property type="entry name" value="S-adenosyl-L-methionine-dependent methyltransferases"/>
    <property type="match status" value="1"/>
</dbReference>
<keyword evidence="2" id="KW-0489">Methyltransferase</keyword>
<proteinExistence type="predicted"/>
<protein>
    <submittedName>
        <fullName evidence="2">Class I SAM-dependent methyltransferase</fullName>
        <ecNumber evidence="2">2.1.1.222</ecNumber>
        <ecNumber evidence="2">2.1.1.64</ecNumber>
    </submittedName>
</protein>
<dbReference type="Proteomes" id="UP001595872">
    <property type="component" value="Unassembled WGS sequence"/>
</dbReference>
<keyword evidence="2" id="KW-0808">Transferase</keyword>
<dbReference type="GO" id="GO:0102208">
    <property type="term" value="F:2-polyprenyl-6-hydroxyphenol methylase activity"/>
    <property type="evidence" value="ECO:0007669"/>
    <property type="project" value="UniProtKB-EC"/>
</dbReference>
<evidence type="ECO:0000259" key="1">
    <source>
        <dbReference type="Pfam" id="PF08242"/>
    </source>
</evidence>
<dbReference type="EC" id="2.1.1.64" evidence="2"/>
<name>A0ABV9U478_9ACTN</name>
<dbReference type="InterPro" id="IPR029063">
    <property type="entry name" value="SAM-dependent_MTases_sf"/>
</dbReference>
<accession>A0ABV9U478</accession>
<dbReference type="GO" id="GO:0032259">
    <property type="term" value="P:methylation"/>
    <property type="evidence" value="ECO:0007669"/>
    <property type="project" value="UniProtKB-KW"/>
</dbReference>
<dbReference type="InterPro" id="IPR013217">
    <property type="entry name" value="Methyltransf_12"/>
</dbReference>
<dbReference type="EMBL" id="JBHSIT010000006">
    <property type="protein sequence ID" value="MFC4910165.1"/>
    <property type="molecule type" value="Genomic_DNA"/>
</dbReference>
<keyword evidence="3" id="KW-1185">Reference proteome</keyword>
<dbReference type="Gene3D" id="3.40.50.150">
    <property type="entry name" value="Vaccinia Virus protein VP39"/>
    <property type="match status" value="1"/>
</dbReference>
<organism evidence="2 3">
    <name type="scientific">Actinomadura gamaensis</name>
    <dbReference type="NCBI Taxonomy" id="1763541"/>
    <lineage>
        <taxon>Bacteria</taxon>
        <taxon>Bacillati</taxon>
        <taxon>Actinomycetota</taxon>
        <taxon>Actinomycetes</taxon>
        <taxon>Streptosporangiales</taxon>
        <taxon>Thermomonosporaceae</taxon>
        <taxon>Actinomadura</taxon>
    </lineage>
</organism>
<sequence length="245" mass="27492">MLAEAMAWTGQRLLRDVPPDGNAYWASRFWDRDAAERHPGLAAEFDRQKSTISEYLTRYARDAETDLEFACGTGEFTRLAAELTGVSSITALDISEQGLARTRRRVAHDDLTLIQGDFWDDHGLPPSDLVVCVDAIHHLGDVGAVLRRLRSFVRPGGVLIGNVLIRDRFHEFERRRYGTVGHLDRTARFLATAILVRASGGRLNSGAYRTQLRGSEDVRRILDEVFPEVLDVSVDPYFMAFACRG</sequence>
<dbReference type="EC" id="2.1.1.222" evidence="2"/>
<dbReference type="CDD" id="cd02440">
    <property type="entry name" value="AdoMet_MTases"/>
    <property type="match status" value="1"/>
</dbReference>